<dbReference type="AlphaFoldDB" id="X1MQU6"/>
<reference evidence="2" key="1">
    <citation type="journal article" date="2014" name="Front. Microbiol.">
        <title>High frequency of phylogenetically diverse reductive dehalogenase-homologous genes in deep subseafloor sedimentary metagenomes.</title>
        <authorList>
            <person name="Kawai M."/>
            <person name="Futagami T."/>
            <person name="Toyoda A."/>
            <person name="Takaki Y."/>
            <person name="Nishi S."/>
            <person name="Hori S."/>
            <person name="Arai W."/>
            <person name="Tsubouchi T."/>
            <person name="Morono Y."/>
            <person name="Uchiyama I."/>
            <person name="Ito T."/>
            <person name="Fujiyama A."/>
            <person name="Inagaki F."/>
            <person name="Takami H."/>
        </authorList>
    </citation>
    <scope>NUCLEOTIDE SEQUENCE</scope>
    <source>
        <strain evidence="2">Expedition CK06-06</strain>
    </source>
</reference>
<dbReference type="PANTHER" id="PTHR12110:SF21">
    <property type="entry name" value="XYLOSE ISOMERASE-LIKE TIM BARREL DOMAIN-CONTAINING PROTEIN"/>
    <property type="match status" value="1"/>
</dbReference>
<gene>
    <name evidence="2" type="ORF">S06H3_09631</name>
</gene>
<organism evidence="2">
    <name type="scientific">marine sediment metagenome</name>
    <dbReference type="NCBI Taxonomy" id="412755"/>
    <lineage>
        <taxon>unclassified sequences</taxon>
        <taxon>metagenomes</taxon>
        <taxon>ecological metagenomes</taxon>
    </lineage>
</organism>
<dbReference type="Pfam" id="PF01261">
    <property type="entry name" value="AP_endonuc_2"/>
    <property type="match status" value="1"/>
</dbReference>
<accession>X1MQU6</accession>
<sequence>QQAYNIETAEALLKAFNMRKEFGFNLDPANIIWCLVDPVIFVKRLGDRIFSVHAKDAELVKENLDYSGSVATGDWKRLDRGFRYRVVGWGQIDWKRLITALAMVKYDGALSVEHEDPCLGKIDGYKKAIRFLKPLIPKPEEDLTKI</sequence>
<dbReference type="EMBL" id="BARV01004288">
    <property type="protein sequence ID" value="GAI17055.1"/>
    <property type="molecule type" value="Genomic_DNA"/>
</dbReference>
<dbReference type="SUPFAM" id="SSF51658">
    <property type="entry name" value="Xylose isomerase-like"/>
    <property type="match status" value="1"/>
</dbReference>
<feature type="non-terminal residue" evidence="2">
    <location>
        <position position="1"/>
    </location>
</feature>
<proteinExistence type="predicted"/>
<evidence type="ECO:0000313" key="2">
    <source>
        <dbReference type="EMBL" id="GAI17055.1"/>
    </source>
</evidence>
<dbReference type="PANTHER" id="PTHR12110">
    <property type="entry name" value="HYDROXYPYRUVATE ISOMERASE"/>
    <property type="match status" value="1"/>
</dbReference>
<evidence type="ECO:0000259" key="1">
    <source>
        <dbReference type="Pfam" id="PF01261"/>
    </source>
</evidence>
<name>X1MQU6_9ZZZZ</name>
<comment type="caution">
    <text evidence="2">The sequence shown here is derived from an EMBL/GenBank/DDBJ whole genome shotgun (WGS) entry which is preliminary data.</text>
</comment>
<dbReference type="InterPro" id="IPR013022">
    <property type="entry name" value="Xyl_isomerase-like_TIM-brl"/>
</dbReference>
<feature type="domain" description="Xylose isomerase-like TIM barrel" evidence="1">
    <location>
        <begin position="4"/>
        <end position="134"/>
    </location>
</feature>
<dbReference type="Gene3D" id="3.20.20.150">
    <property type="entry name" value="Divalent-metal-dependent TIM barrel enzymes"/>
    <property type="match status" value="1"/>
</dbReference>
<dbReference type="InterPro" id="IPR050312">
    <property type="entry name" value="IolE/XylAMocC-like"/>
</dbReference>
<protein>
    <recommendedName>
        <fullName evidence="1">Xylose isomerase-like TIM barrel domain-containing protein</fullName>
    </recommendedName>
</protein>
<dbReference type="InterPro" id="IPR036237">
    <property type="entry name" value="Xyl_isomerase-like_sf"/>
</dbReference>